<name>A0A3Q8CL45_9LACO</name>
<feature type="transmembrane region" description="Helical" evidence="6">
    <location>
        <begin position="216"/>
        <end position="234"/>
    </location>
</feature>
<evidence type="ECO:0000256" key="4">
    <source>
        <dbReference type="ARBA" id="ARBA00022989"/>
    </source>
</evidence>
<keyword evidence="3 6" id="KW-0812">Transmembrane</keyword>
<feature type="transmembrane region" description="Helical" evidence="6">
    <location>
        <begin position="38"/>
        <end position="59"/>
    </location>
</feature>
<feature type="transmembrane region" description="Helical" evidence="6">
    <location>
        <begin position="280"/>
        <end position="299"/>
    </location>
</feature>
<feature type="transmembrane region" description="Helical" evidence="6">
    <location>
        <begin position="305"/>
        <end position="326"/>
    </location>
</feature>
<evidence type="ECO:0000256" key="2">
    <source>
        <dbReference type="ARBA" id="ARBA00022475"/>
    </source>
</evidence>
<evidence type="ECO:0000256" key="5">
    <source>
        <dbReference type="ARBA" id="ARBA00023136"/>
    </source>
</evidence>
<feature type="transmembrane region" description="Helical" evidence="6">
    <location>
        <begin position="246"/>
        <end position="268"/>
    </location>
</feature>
<evidence type="ECO:0000313" key="7">
    <source>
        <dbReference type="EMBL" id="AUJ30919.1"/>
    </source>
</evidence>
<feature type="transmembrane region" description="Helical" evidence="6">
    <location>
        <begin position="165"/>
        <end position="183"/>
    </location>
</feature>
<dbReference type="GO" id="GO:0005886">
    <property type="term" value="C:plasma membrane"/>
    <property type="evidence" value="ECO:0007669"/>
    <property type="project" value="UniProtKB-SubCell"/>
</dbReference>
<feature type="transmembrane region" description="Helical" evidence="6">
    <location>
        <begin position="6"/>
        <end position="26"/>
    </location>
</feature>
<comment type="subcellular location">
    <subcellularLocation>
        <location evidence="1">Cell membrane</location>
        <topology evidence="1">Multi-pass membrane protein</topology>
    </subcellularLocation>
</comment>
<evidence type="ECO:0000256" key="1">
    <source>
        <dbReference type="ARBA" id="ARBA00004651"/>
    </source>
</evidence>
<dbReference type="AlphaFoldDB" id="A0A3Q8CL45"/>
<feature type="transmembrane region" description="Helical" evidence="6">
    <location>
        <begin position="347"/>
        <end position="365"/>
    </location>
</feature>
<dbReference type="PANTHER" id="PTHR23513:SF6">
    <property type="entry name" value="MAJOR FACILITATOR SUPERFAMILY ASSOCIATED DOMAIN-CONTAINING PROTEIN"/>
    <property type="match status" value="1"/>
</dbReference>
<dbReference type="InterPro" id="IPR036259">
    <property type="entry name" value="MFS_trans_sf"/>
</dbReference>
<dbReference type="PANTHER" id="PTHR23513">
    <property type="entry name" value="INTEGRAL MEMBRANE EFFLUX PROTEIN-RELATED"/>
    <property type="match status" value="1"/>
</dbReference>
<keyword evidence="5 6" id="KW-0472">Membrane</keyword>
<gene>
    <name evidence="7" type="ORF">BSQ49_10530</name>
</gene>
<dbReference type="EMBL" id="CP018176">
    <property type="protein sequence ID" value="AUJ30919.1"/>
    <property type="molecule type" value="Genomic_DNA"/>
</dbReference>
<accession>A0A3Q8CL45</accession>
<sequence length="396" mass="43331">MKNRNFNYLCIAFLISSIGDWLYRLALPIIILSKTGSAYHAATTFGVSFIPWIIFSLLGGSLADNYAKKKILIIGNMFAALVVPVLLFILMEKQINFVLLYSAVFVLSSIDPLIHPSFQSIIPEIVEDKKFAEANATIQTIDNTLSIMGPLVGGSLVTLVGDYNALWIDLFSFLLTAVILTRLPRIMGKTAQNGLVIKQLITDVIEGASYSLHEKVIFSGSVMFLFTNFALNMFEANFIYYMTKLLNYPLFEATLTMSIGGIGSLIAGMVGSRIVNHFKAGVLLSFSTIFAGLSTLLLLASTNYLYIGIVLGIISFFGTINVITYFTLRQRTVPKQILGRVVSVTRMVSYASIPVGSWFGGMLLVHGQSMFTVILLAGSLRTLTGIGAKFSPLGKE</sequence>
<feature type="transmembrane region" description="Helical" evidence="6">
    <location>
        <begin position="71"/>
        <end position="90"/>
    </location>
</feature>
<dbReference type="GO" id="GO:0022857">
    <property type="term" value="F:transmembrane transporter activity"/>
    <property type="evidence" value="ECO:0007669"/>
    <property type="project" value="InterPro"/>
</dbReference>
<protein>
    <submittedName>
        <fullName evidence="7">MFS transporter</fullName>
    </submittedName>
</protein>
<dbReference type="SUPFAM" id="SSF103473">
    <property type="entry name" value="MFS general substrate transporter"/>
    <property type="match status" value="1"/>
</dbReference>
<keyword evidence="4 6" id="KW-1133">Transmembrane helix</keyword>
<evidence type="ECO:0000313" key="8">
    <source>
        <dbReference type="Proteomes" id="UP000314960"/>
    </source>
</evidence>
<keyword evidence="2" id="KW-1003">Cell membrane</keyword>
<proteinExistence type="predicted"/>
<dbReference type="CDD" id="cd06173">
    <property type="entry name" value="MFS_MefA_like"/>
    <property type="match status" value="1"/>
</dbReference>
<dbReference type="Gene3D" id="1.20.1250.20">
    <property type="entry name" value="MFS general substrate transporter like domains"/>
    <property type="match status" value="1"/>
</dbReference>
<dbReference type="Pfam" id="PF07690">
    <property type="entry name" value="MFS_1"/>
    <property type="match status" value="1"/>
</dbReference>
<dbReference type="KEGG" id="lhw:BSQ49_10530"/>
<evidence type="ECO:0000256" key="3">
    <source>
        <dbReference type="ARBA" id="ARBA00022692"/>
    </source>
</evidence>
<organism evidence="7 8">
    <name type="scientific">Liquorilactobacillus hordei</name>
    <dbReference type="NCBI Taxonomy" id="468911"/>
    <lineage>
        <taxon>Bacteria</taxon>
        <taxon>Bacillati</taxon>
        <taxon>Bacillota</taxon>
        <taxon>Bacilli</taxon>
        <taxon>Lactobacillales</taxon>
        <taxon>Lactobacillaceae</taxon>
        <taxon>Liquorilactobacillus</taxon>
    </lineage>
</organism>
<dbReference type="InterPro" id="IPR011701">
    <property type="entry name" value="MFS"/>
</dbReference>
<evidence type="ECO:0000256" key="6">
    <source>
        <dbReference type="SAM" id="Phobius"/>
    </source>
</evidence>
<dbReference type="Proteomes" id="UP000314960">
    <property type="component" value="Chromosome"/>
</dbReference>
<reference evidence="7 8" key="1">
    <citation type="submission" date="2016-11" db="EMBL/GenBank/DDBJ databases">
        <title>Interaction between Lactobacillus species and yeast in water kefir.</title>
        <authorList>
            <person name="Behr J."/>
            <person name="Xu D."/>
            <person name="Vogel R.F."/>
        </authorList>
    </citation>
    <scope>NUCLEOTIDE SEQUENCE [LARGE SCALE GENOMIC DNA]</scope>
    <source>
        <strain evidence="7 8">TMW 1.1822</strain>
    </source>
</reference>